<dbReference type="PROSITE" id="PS51257">
    <property type="entry name" value="PROKAR_LIPOPROTEIN"/>
    <property type="match status" value="1"/>
</dbReference>
<reference evidence="1 2" key="1">
    <citation type="submission" date="2022-07" db="EMBL/GenBank/DDBJ databases">
        <title>Mucilaginibacter sp. JC4.</title>
        <authorList>
            <person name="Le V."/>
            <person name="Ko S.-R."/>
            <person name="Ahn C.-Y."/>
            <person name="Oh H.-M."/>
        </authorList>
    </citation>
    <scope>NUCLEOTIDE SEQUENCE [LARGE SCALE GENOMIC DNA]</scope>
    <source>
        <strain evidence="1 2">JC4</strain>
    </source>
</reference>
<evidence type="ECO:0000313" key="1">
    <source>
        <dbReference type="EMBL" id="MCQ6957881.1"/>
    </source>
</evidence>
<proteinExistence type="predicted"/>
<organism evidence="1 2">
    <name type="scientific">Mucilaginibacter aquariorum</name>
    <dbReference type="NCBI Taxonomy" id="2967225"/>
    <lineage>
        <taxon>Bacteria</taxon>
        <taxon>Pseudomonadati</taxon>
        <taxon>Bacteroidota</taxon>
        <taxon>Sphingobacteriia</taxon>
        <taxon>Sphingobacteriales</taxon>
        <taxon>Sphingobacteriaceae</taxon>
        <taxon>Mucilaginibacter</taxon>
    </lineage>
</organism>
<evidence type="ECO:0000313" key="2">
    <source>
        <dbReference type="Proteomes" id="UP001204376"/>
    </source>
</evidence>
<name>A0ABT1SZV1_9SPHI</name>
<dbReference type="EMBL" id="JANHOH010000001">
    <property type="protein sequence ID" value="MCQ6957881.1"/>
    <property type="molecule type" value="Genomic_DNA"/>
</dbReference>
<evidence type="ECO:0008006" key="3">
    <source>
        <dbReference type="Google" id="ProtNLM"/>
    </source>
</evidence>
<comment type="caution">
    <text evidence="1">The sequence shown here is derived from an EMBL/GenBank/DDBJ whole genome shotgun (WGS) entry which is preliminary data.</text>
</comment>
<sequence>MKRNLLAYIVLISGVLLSSCVKQTSVRTTMDIFLKATTGIRKDIGTAD</sequence>
<keyword evidence="2" id="KW-1185">Reference proteome</keyword>
<protein>
    <recommendedName>
        <fullName evidence="3">Variable outer membrane protein</fullName>
    </recommendedName>
</protein>
<dbReference type="RefSeq" id="WP_256538073.1">
    <property type="nucleotide sequence ID" value="NZ_JANHOH010000001.1"/>
</dbReference>
<accession>A0ABT1SZV1</accession>
<gene>
    <name evidence="1" type="ORF">NPE20_07930</name>
</gene>
<dbReference type="Proteomes" id="UP001204376">
    <property type="component" value="Unassembled WGS sequence"/>
</dbReference>